<dbReference type="RefSeq" id="WP_163693297.1">
    <property type="nucleotide sequence ID" value="NZ_FXTW01000002.1"/>
</dbReference>
<dbReference type="AlphaFoldDB" id="A0A6P0UKY4"/>
<gene>
    <name evidence="1" type="ORF">GWK09_10245</name>
</gene>
<name>A0A6P0UKY4_9FLAO</name>
<evidence type="ECO:0000313" key="2">
    <source>
        <dbReference type="Proteomes" id="UP000468443"/>
    </source>
</evidence>
<evidence type="ECO:0000313" key="1">
    <source>
        <dbReference type="EMBL" id="NER10896.1"/>
    </source>
</evidence>
<dbReference type="EMBL" id="JAABOP010000002">
    <property type="protein sequence ID" value="NER10896.1"/>
    <property type="molecule type" value="Genomic_DNA"/>
</dbReference>
<comment type="caution">
    <text evidence="1">The sequence shown here is derived from an EMBL/GenBank/DDBJ whole genome shotgun (WGS) entry which is preliminary data.</text>
</comment>
<proteinExistence type="predicted"/>
<sequence length="147" mass="17091">MKKTIKIAGLVFIFVIAATILSSKPNPMHSMQGVWELQSFSYWDGDKVDTVAKDEGYRQVKMYYNGKIMWSRWVPGDKQGRFGYGSFTITEDELIETIEYGDYEMMQALDTMRVFNFQLDLKDDTYSQISLDLDGNPTFSENYIRID</sequence>
<dbReference type="Proteomes" id="UP000468443">
    <property type="component" value="Unassembled WGS sequence"/>
</dbReference>
<reference evidence="1 2" key="1">
    <citation type="submission" date="2020-01" db="EMBL/GenBank/DDBJ databases">
        <title>Muriicola jejuensis KCTC 22299.</title>
        <authorList>
            <person name="Wang G."/>
        </authorList>
    </citation>
    <scope>NUCLEOTIDE SEQUENCE [LARGE SCALE GENOMIC DNA]</scope>
    <source>
        <strain evidence="1 2">KCTC 22299</strain>
    </source>
</reference>
<accession>A0A6P0UKY4</accession>
<keyword evidence="2" id="KW-1185">Reference proteome</keyword>
<organism evidence="1 2">
    <name type="scientific">Muriicola jejuensis</name>
    <dbReference type="NCBI Taxonomy" id="504488"/>
    <lineage>
        <taxon>Bacteria</taxon>
        <taxon>Pseudomonadati</taxon>
        <taxon>Bacteroidota</taxon>
        <taxon>Flavobacteriia</taxon>
        <taxon>Flavobacteriales</taxon>
        <taxon>Flavobacteriaceae</taxon>
        <taxon>Muriicola</taxon>
    </lineage>
</organism>
<protein>
    <recommendedName>
        <fullName evidence="3">Lipocalin-like domain-containing protein</fullName>
    </recommendedName>
</protein>
<evidence type="ECO:0008006" key="3">
    <source>
        <dbReference type="Google" id="ProtNLM"/>
    </source>
</evidence>